<comment type="caution">
    <text evidence="2">The sequence shown here is derived from an EMBL/GenBank/DDBJ whole genome shotgun (WGS) entry which is preliminary data.</text>
</comment>
<evidence type="ECO:0000259" key="1">
    <source>
        <dbReference type="PROSITE" id="PS51186"/>
    </source>
</evidence>
<reference evidence="2 3" key="1">
    <citation type="submission" date="2016-11" db="EMBL/GenBank/DDBJ databases">
        <title>Draft Genome Sequences of Nine Cyanobacterial Strains from Diverse Habitats.</title>
        <authorList>
            <person name="Zhu T."/>
            <person name="Hou S."/>
            <person name="Lu X."/>
            <person name="Hess W.R."/>
        </authorList>
    </citation>
    <scope>NUCLEOTIDE SEQUENCE [LARGE SCALE GENOMIC DNA]</scope>
    <source>
        <strain evidence="2 3">5.2 s.c.1</strain>
    </source>
</reference>
<dbReference type="CDD" id="cd04301">
    <property type="entry name" value="NAT_SF"/>
    <property type="match status" value="1"/>
</dbReference>
<dbReference type="Gene3D" id="3.40.630.30">
    <property type="match status" value="1"/>
</dbReference>
<name>A0A1U7HC76_9CHRO</name>
<dbReference type="PROSITE" id="PS51186">
    <property type="entry name" value="GNAT"/>
    <property type="match status" value="1"/>
</dbReference>
<dbReference type="GO" id="GO:0016747">
    <property type="term" value="F:acyltransferase activity, transferring groups other than amino-acyl groups"/>
    <property type="evidence" value="ECO:0007669"/>
    <property type="project" value="InterPro"/>
</dbReference>
<dbReference type="Proteomes" id="UP000185984">
    <property type="component" value="Unassembled WGS sequence"/>
</dbReference>
<dbReference type="STRING" id="247279.NIES1031_22225"/>
<dbReference type="EMBL" id="MRCC01000029">
    <property type="protein sequence ID" value="OKH21164.1"/>
    <property type="molecule type" value="Genomic_DNA"/>
</dbReference>
<proteinExistence type="predicted"/>
<dbReference type="Pfam" id="PF00583">
    <property type="entry name" value="Acetyltransf_1"/>
    <property type="match status" value="1"/>
</dbReference>
<sequence>MSIQVVKLKRSQIDAASEVLAQAFNNDPMFSYFALEDEPARLDLINWVAKTIVRYSQRYNHIYTTQDDIKGIAVWLPPGKYPFNNLRFLLYGLYRIPPKLRFDRFRQLIALYSKIEEYHQQDLPEKHWYLGLLGVSPAYQSQGVGSLLLQPILKQADQEQLLCYLETSTERGVRFYQRQGFRVLRSGTFPETNLQYWTLKREPQEVIGN</sequence>
<keyword evidence="2" id="KW-0808">Transferase</keyword>
<protein>
    <submittedName>
        <fullName evidence="2">GNAT family N-acetyltransferase</fullName>
    </submittedName>
</protein>
<evidence type="ECO:0000313" key="2">
    <source>
        <dbReference type="EMBL" id="OKH21164.1"/>
    </source>
</evidence>
<organism evidence="2 3">
    <name type="scientific">Chroogloeocystis siderophila 5.2 s.c.1</name>
    <dbReference type="NCBI Taxonomy" id="247279"/>
    <lineage>
        <taxon>Bacteria</taxon>
        <taxon>Bacillati</taxon>
        <taxon>Cyanobacteriota</taxon>
        <taxon>Cyanophyceae</taxon>
        <taxon>Oscillatoriophycideae</taxon>
        <taxon>Chroococcales</taxon>
        <taxon>Chroococcaceae</taxon>
        <taxon>Chroogloeocystis</taxon>
    </lineage>
</organism>
<dbReference type="RefSeq" id="WP_073551616.1">
    <property type="nucleotide sequence ID" value="NZ_CAWMVK010000022.1"/>
</dbReference>
<dbReference type="InterPro" id="IPR000182">
    <property type="entry name" value="GNAT_dom"/>
</dbReference>
<dbReference type="OrthoDB" id="7057833at2"/>
<dbReference type="AlphaFoldDB" id="A0A1U7HC76"/>
<dbReference type="PANTHER" id="PTHR42791">
    <property type="entry name" value="GNAT FAMILY ACETYLTRANSFERASE"/>
    <property type="match status" value="1"/>
</dbReference>
<gene>
    <name evidence="2" type="ORF">NIES1031_22225</name>
</gene>
<dbReference type="SUPFAM" id="SSF55729">
    <property type="entry name" value="Acyl-CoA N-acyltransferases (Nat)"/>
    <property type="match status" value="1"/>
</dbReference>
<dbReference type="InterPro" id="IPR016181">
    <property type="entry name" value="Acyl_CoA_acyltransferase"/>
</dbReference>
<dbReference type="PANTHER" id="PTHR42791:SF1">
    <property type="entry name" value="N-ACETYLTRANSFERASE DOMAIN-CONTAINING PROTEIN"/>
    <property type="match status" value="1"/>
</dbReference>
<accession>A0A1U7HC76</accession>
<evidence type="ECO:0000313" key="3">
    <source>
        <dbReference type="Proteomes" id="UP000185984"/>
    </source>
</evidence>
<feature type="domain" description="N-acetyltransferase" evidence="1">
    <location>
        <begin position="3"/>
        <end position="202"/>
    </location>
</feature>
<keyword evidence="3" id="KW-1185">Reference proteome</keyword>
<dbReference type="InterPro" id="IPR052523">
    <property type="entry name" value="Trichothecene_AcTrans"/>
</dbReference>